<evidence type="ECO:0000313" key="2">
    <source>
        <dbReference type="EMBL" id="AWP06488.1"/>
    </source>
</evidence>
<organism evidence="2 3">
    <name type="scientific">Scophthalmus maximus</name>
    <name type="common">Turbot</name>
    <name type="synonym">Psetta maxima</name>
    <dbReference type="NCBI Taxonomy" id="52904"/>
    <lineage>
        <taxon>Eukaryota</taxon>
        <taxon>Metazoa</taxon>
        <taxon>Chordata</taxon>
        <taxon>Craniata</taxon>
        <taxon>Vertebrata</taxon>
        <taxon>Euteleostomi</taxon>
        <taxon>Actinopterygii</taxon>
        <taxon>Neopterygii</taxon>
        <taxon>Teleostei</taxon>
        <taxon>Neoteleostei</taxon>
        <taxon>Acanthomorphata</taxon>
        <taxon>Carangaria</taxon>
        <taxon>Pleuronectiformes</taxon>
        <taxon>Pleuronectoidei</taxon>
        <taxon>Scophthalmidae</taxon>
        <taxon>Scophthalmus</taxon>
    </lineage>
</organism>
<evidence type="ECO:0000313" key="3">
    <source>
        <dbReference type="Proteomes" id="UP000246464"/>
    </source>
</evidence>
<feature type="coiled-coil region" evidence="1">
    <location>
        <begin position="117"/>
        <end position="172"/>
    </location>
</feature>
<dbReference type="EMBL" id="CP026251">
    <property type="protein sequence ID" value="AWP06488.1"/>
    <property type="molecule type" value="Genomic_DNA"/>
</dbReference>
<evidence type="ECO:0000256" key="1">
    <source>
        <dbReference type="SAM" id="Coils"/>
    </source>
</evidence>
<proteinExistence type="predicted"/>
<keyword evidence="3" id="KW-1185">Reference proteome</keyword>
<keyword evidence="1" id="KW-0175">Coiled coil</keyword>
<gene>
    <name evidence="2" type="ORF">SMAX5B_018826</name>
</gene>
<dbReference type="Proteomes" id="UP000246464">
    <property type="component" value="Chromosome 9"/>
</dbReference>
<protein>
    <submittedName>
        <fullName evidence="2">Uncharacterized protein</fullName>
    </submittedName>
</protein>
<sequence length="233" mass="27266">MDAGINPEGQIIQECASTFDHSRRFWQEQEILEHHKSDLRRAENLRLNKALDRETQTTHTWKDMDTLLQEKHASEAREQELWEDLSILSELTSGAEKREQKALLEKESLQEHVDEIFEEAMSNLTAWEEERMNLLRQLSQAKEKARATMQVNEALQSKIQALESSLQGEKELSLINEAIIRTQVRERKLREELEEEDRVHRSEERSITEAVKALREQIVALEQKLMNQVGGQE</sequence>
<reference evidence="2 3" key="1">
    <citation type="submission" date="2017-12" db="EMBL/GenBank/DDBJ databases">
        <title>Integrating genomic resources of turbot (Scophthalmus maximus) in depth evaluation of genetic and physical mapping variation across individuals.</title>
        <authorList>
            <person name="Martinez P."/>
        </authorList>
    </citation>
    <scope>NUCLEOTIDE SEQUENCE [LARGE SCALE GENOMIC DNA]</scope>
</reference>
<name>A0A2U9BQN0_SCOMX</name>
<dbReference type="AlphaFoldDB" id="A0A2U9BQN0"/>
<accession>A0A2U9BQN0</accession>